<dbReference type="PROSITE" id="PS50011">
    <property type="entry name" value="PROTEIN_KINASE_DOM"/>
    <property type="match status" value="1"/>
</dbReference>
<dbReference type="CDD" id="cd06627">
    <property type="entry name" value="STKc_Cdc7_like"/>
    <property type="match status" value="1"/>
</dbReference>
<feature type="compositionally biased region" description="Acidic residues" evidence="10">
    <location>
        <begin position="718"/>
        <end position="729"/>
    </location>
</feature>
<feature type="compositionally biased region" description="Low complexity" evidence="10">
    <location>
        <begin position="662"/>
        <end position="673"/>
    </location>
</feature>
<feature type="region of interest" description="Disordered" evidence="10">
    <location>
        <begin position="1648"/>
        <end position="1795"/>
    </location>
</feature>
<feature type="compositionally biased region" description="Low complexity" evidence="10">
    <location>
        <begin position="174"/>
        <end position="210"/>
    </location>
</feature>
<dbReference type="PROSITE" id="PS50021">
    <property type="entry name" value="CH"/>
    <property type="match status" value="1"/>
</dbReference>
<dbReference type="InterPro" id="IPR001715">
    <property type="entry name" value="CH_dom"/>
</dbReference>
<feature type="domain" description="Calponin-homology (CH)" evidence="12">
    <location>
        <begin position="519"/>
        <end position="633"/>
    </location>
</feature>
<dbReference type="InterPro" id="IPR003096">
    <property type="entry name" value="SM22_calponin"/>
</dbReference>
<dbReference type="Pfam" id="PF00069">
    <property type="entry name" value="Pkinase"/>
    <property type="match status" value="1"/>
</dbReference>
<evidence type="ECO:0000256" key="9">
    <source>
        <dbReference type="PROSITE-ProRule" id="PRU10141"/>
    </source>
</evidence>
<dbReference type="InterPro" id="IPR017441">
    <property type="entry name" value="Protein_kinase_ATP_BS"/>
</dbReference>
<dbReference type="Gene3D" id="1.10.510.10">
    <property type="entry name" value="Transferase(Phosphotransferase) domain 1"/>
    <property type="match status" value="1"/>
</dbReference>
<sequence length="1795" mass="194950">MAAAAVFQSAKPPNPFPHKSHQHINSNNTSHASTSRSQPPSAFSDASLPPPTPETTSKAFHRFRSSLEQSLRTATRSKKAAPPPDEFASVTARSSKGKEKEKVSVEEVPRKEKERSKMLRRLESKVTFRLGGRESISPAPPPPLPVTKDCGDATDKVRAAGFTSFITPSMRQGSMSSPSLHLSSQAIPSPKSRSAIPASSSSNSDAVATPTRERTRRASLQPAQVSAPVPLGSKCDVRGTSHAVSGVNQQSTSRHRATKSTPLVFPSPPSVPSTPRANGGRSRSPETLTPTQRKHDLPSPPGTPTPTSGSRSQLSRSSTRPGAASSGHLPLHTPPASPITPRSSSPIRARSPSTRPRVITPRGLTSSSASHLPITPSSPSPSSRRPSVEARRPSIDTRRPSVDSPRRASIETPHTFRDSPSRSGGDSPSPRPRPISPGQRAYSQNRHFNISSASLSGASNPEHRELIRTATSMMCKEVIKIPPHMSRSESGIKDWEEVEVRTRALARLERIWGKSGGTSGGSSSNLNAVSGMTSSGLSLSGEEREKRLFCDALRDGFVLCQLMNKLRSASIVRPDSREDGFARTSNVTKFLAACASYGLPDEDLFQRDDLIEASSESLARVAKTIISLIKFVETPAIERSRYISGQGQGSKPTSITTSNLYSQGAGQSRGSASTPNLLQGDISTSPTPTSPIRKRYSPPSGLPPVRSDSPDVLPGKDDMDDLQFDEDDDDVREVRAIPVPQIMAPPPRSPLRARSPKHVDDGGLFTWAKNAASPPRSYVADSTRPSGDGEFHNARQSVASSAITETTMTTDVSSILDFNRKRTNSSGYNKFGTIRTITTDVTSEAPSMTRTEGSAIADELTRKGSADVGGKHHRDRKTSEGHIIDLTRVVEEADENFASSKSGARDKKPKPPENEQALSKHEKPAVHLRKGKWPDDFFDAFQNHSPTRVVTPKPQTPDLEDRSTNSTPISISPPRKLAIVGATRRNESLESVPQFPRRPTHRARHSIDAPVLMPKDPILIRDSSPEGILATSGKVMLRRHSTKPGISQRNGVYLPRSDEEPRRPDEDSPVPFPRTSSGEHGAGSSSPHSTNGDTSVLDEKPRVPRGRFQSDIDSSARRRARPSSYDELGAKPTRSRFESMVNLGVASNNASASDLLSRDSMDGSVVRKTLILREEGKPPTHFQLGNCIGRGQFGSVYRALNLNTGQMVAVKRIRLEGLKEEEVTTLMREVDLVKSLSHPSIVKYEGMARDDDTLSIILEYAENGSLGQTLKAFGKLNERLVAGYVVKILEGLHYLHQSDVVHCDLKAANILTTKNGNVKLSDFGVSLNLRAMEREIKDVAGTPNWMAPEVIELKGASTKSDIWSLACTVIELLTGRPPYADVANSMSVMFRIVEDDMPPIPEGCTQLLQDFLTRCFNKDPTKRPSAELLCEHPWLKKNWGAHKELRPQDSIPFLRRVSADLQKSEVARYLSQIEMPQSPVSESFSHHADDLVSGSPPGRHVHALQSMADNNISPREHSFVKTTFSKPMVCRVCLLNVRRSAVLCAQCSLISHSKCASNAPPTCDLRAQLLLYAKYAEQNNPSSVYHNPADALRDIRPIGPSSDVPYVAHSPRTSIDAPSPPPHSPTQPLHSVHPPTAYKILGAFKRSRSNLTPEPTQPVASSSQPNPKNDKILRKKAPLVIPKNTSERPQSLTSNSTDLQSVRSIATAAESFSSRHERKSTISSDKGTRKSASGLSTGGHSDAIRSSKMTSMSGVSEASPELDDSRHGHIPGSMPVETRGHRKRESKSSGNCTVQ</sequence>
<dbReference type="CDD" id="cd00014">
    <property type="entry name" value="CH_SF"/>
    <property type="match status" value="1"/>
</dbReference>
<feature type="region of interest" description="Disordered" evidence="10">
    <location>
        <begin position="1"/>
        <end position="152"/>
    </location>
</feature>
<feature type="compositionally biased region" description="Polar residues" evidence="10">
    <location>
        <begin position="1649"/>
        <end position="1667"/>
    </location>
</feature>
<name>A0A9P6CMV6_9AGAR</name>
<feature type="domain" description="Protein kinase" evidence="11">
    <location>
        <begin position="1182"/>
        <end position="1435"/>
    </location>
</feature>
<dbReference type="FunFam" id="3.30.200.20:FF:000042">
    <property type="entry name" value="Aurora kinase A"/>
    <property type="match status" value="1"/>
</dbReference>
<dbReference type="SMART" id="SM00109">
    <property type="entry name" value="C1"/>
    <property type="match status" value="1"/>
</dbReference>
<dbReference type="OrthoDB" id="8693905at2759"/>
<dbReference type="GO" id="GO:0046872">
    <property type="term" value="F:metal ion binding"/>
    <property type="evidence" value="ECO:0007669"/>
    <property type="project" value="UniProtKB-KW"/>
</dbReference>
<dbReference type="Gene3D" id="3.30.60.20">
    <property type="match status" value="1"/>
</dbReference>
<dbReference type="Gene3D" id="1.10.418.10">
    <property type="entry name" value="Calponin-like domain"/>
    <property type="match status" value="1"/>
</dbReference>
<dbReference type="PANTHER" id="PTHR11584:SF369">
    <property type="entry name" value="MITOGEN-ACTIVATED PROTEIN KINASE KINASE KINASE 19-RELATED"/>
    <property type="match status" value="1"/>
</dbReference>
<evidence type="ECO:0000256" key="3">
    <source>
        <dbReference type="ARBA" id="ARBA00022679"/>
    </source>
</evidence>
<dbReference type="PROSITE" id="PS00107">
    <property type="entry name" value="PROTEIN_KINASE_ATP"/>
    <property type="match status" value="1"/>
</dbReference>
<dbReference type="CDD" id="cd00029">
    <property type="entry name" value="C1"/>
    <property type="match status" value="1"/>
</dbReference>
<dbReference type="PROSITE" id="PS50081">
    <property type="entry name" value="ZF_DAG_PE_2"/>
    <property type="match status" value="1"/>
</dbReference>
<feature type="compositionally biased region" description="Polar residues" evidence="10">
    <location>
        <begin position="643"/>
        <end position="661"/>
    </location>
</feature>
<dbReference type="SMART" id="SM00220">
    <property type="entry name" value="S_TKc"/>
    <property type="match status" value="1"/>
</dbReference>
<feature type="compositionally biased region" description="Low complexity" evidence="10">
    <location>
        <begin position="305"/>
        <end position="320"/>
    </location>
</feature>
<dbReference type="InterPro" id="IPR000719">
    <property type="entry name" value="Prot_kinase_dom"/>
</dbReference>
<keyword evidence="5 9" id="KW-0547">Nucleotide-binding</keyword>
<dbReference type="InterPro" id="IPR002219">
    <property type="entry name" value="PKC_DAG/PE"/>
</dbReference>
<evidence type="ECO:0000256" key="2">
    <source>
        <dbReference type="ARBA" id="ARBA00022527"/>
    </source>
</evidence>
<comment type="caution">
    <text evidence="14">The sequence shown here is derived from an EMBL/GenBank/DDBJ whole genome shotgun (WGS) entry which is preliminary data.</text>
</comment>
<feature type="compositionally biased region" description="Polar residues" evidence="10">
    <location>
        <begin position="242"/>
        <end position="252"/>
    </location>
</feature>
<dbReference type="SUPFAM" id="SSF47576">
    <property type="entry name" value="Calponin-homology domain, CH-domain"/>
    <property type="match status" value="1"/>
</dbReference>
<feature type="compositionally biased region" description="Polar residues" evidence="10">
    <location>
        <begin position="164"/>
        <end position="173"/>
    </location>
</feature>
<feature type="compositionally biased region" description="Basic and acidic residues" evidence="10">
    <location>
        <begin position="877"/>
        <end position="891"/>
    </location>
</feature>
<keyword evidence="8 9" id="KW-0067">ATP-binding</keyword>
<dbReference type="PRINTS" id="PR00888">
    <property type="entry name" value="SM22CALPONIN"/>
</dbReference>
<dbReference type="PROSITE" id="PS00479">
    <property type="entry name" value="ZF_DAG_PE_1"/>
    <property type="match status" value="1"/>
</dbReference>
<feature type="compositionally biased region" description="Polar residues" evidence="10">
    <location>
        <begin position="674"/>
        <end position="687"/>
    </location>
</feature>
<feature type="compositionally biased region" description="Low complexity" evidence="10">
    <location>
        <begin position="964"/>
        <end position="974"/>
    </location>
</feature>
<feature type="region of interest" description="Disordered" evidence="10">
    <location>
        <begin position="164"/>
        <end position="443"/>
    </location>
</feature>
<evidence type="ECO:0000256" key="10">
    <source>
        <dbReference type="SAM" id="MobiDB-lite"/>
    </source>
</evidence>
<comment type="similarity">
    <text evidence="1">Belongs to the protein kinase superfamily. STE Ser/Thr protein kinase family. MAP kinase kinase kinase subfamily.</text>
</comment>
<keyword evidence="3" id="KW-0808">Transferase</keyword>
<evidence type="ECO:0000313" key="15">
    <source>
        <dbReference type="Proteomes" id="UP000807353"/>
    </source>
</evidence>
<feature type="region of interest" description="Disordered" evidence="10">
    <location>
        <begin position="1602"/>
        <end position="1634"/>
    </location>
</feature>
<feature type="compositionally biased region" description="Polar residues" evidence="10">
    <location>
        <begin position="1721"/>
        <end position="1739"/>
    </location>
</feature>
<keyword evidence="15" id="KW-1185">Reference proteome</keyword>
<evidence type="ECO:0000259" key="13">
    <source>
        <dbReference type="PROSITE" id="PS50081"/>
    </source>
</evidence>
<feature type="compositionally biased region" description="Basic and acidic residues" evidence="10">
    <location>
        <begin position="96"/>
        <end position="126"/>
    </location>
</feature>
<dbReference type="GO" id="GO:0004674">
    <property type="term" value="F:protein serine/threonine kinase activity"/>
    <property type="evidence" value="ECO:0007669"/>
    <property type="project" value="UniProtKB-KW"/>
</dbReference>
<feature type="compositionally biased region" description="Basic and acidic residues" evidence="10">
    <location>
        <begin position="1056"/>
        <end position="1066"/>
    </location>
</feature>
<dbReference type="InterPro" id="IPR008271">
    <property type="entry name" value="Ser/Thr_kinase_AS"/>
</dbReference>
<feature type="compositionally biased region" description="Basic and acidic residues" evidence="10">
    <location>
        <begin position="903"/>
        <end position="925"/>
    </location>
</feature>
<keyword evidence="6" id="KW-0418">Kinase</keyword>
<feature type="compositionally biased region" description="Polar residues" evidence="10">
    <location>
        <begin position="1074"/>
        <end position="1094"/>
    </location>
</feature>
<feature type="region of interest" description="Disordered" evidence="10">
    <location>
        <begin position="643"/>
        <end position="729"/>
    </location>
</feature>
<evidence type="ECO:0000256" key="7">
    <source>
        <dbReference type="ARBA" id="ARBA00022833"/>
    </source>
</evidence>
<dbReference type="Pfam" id="PF00307">
    <property type="entry name" value="CH"/>
    <property type="match status" value="1"/>
</dbReference>
<reference evidence="14" key="1">
    <citation type="submission" date="2020-11" db="EMBL/GenBank/DDBJ databases">
        <authorList>
            <consortium name="DOE Joint Genome Institute"/>
            <person name="Ahrendt S."/>
            <person name="Riley R."/>
            <person name="Andreopoulos W."/>
            <person name="Labutti K."/>
            <person name="Pangilinan J."/>
            <person name="Ruiz-Duenas F.J."/>
            <person name="Barrasa J.M."/>
            <person name="Sanchez-Garcia M."/>
            <person name="Camarero S."/>
            <person name="Miyauchi S."/>
            <person name="Serrano A."/>
            <person name="Linde D."/>
            <person name="Babiker R."/>
            <person name="Drula E."/>
            <person name="Ayuso-Fernandez I."/>
            <person name="Pacheco R."/>
            <person name="Padilla G."/>
            <person name="Ferreira P."/>
            <person name="Barriuso J."/>
            <person name="Kellner H."/>
            <person name="Castanera R."/>
            <person name="Alfaro M."/>
            <person name="Ramirez L."/>
            <person name="Pisabarro A.G."/>
            <person name="Kuo A."/>
            <person name="Tritt A."/>
            <person name="Lipzen A."/>
            <person name="He G."/>
            <person name="Yan M."/>
            <person name="Ng V."/>
            <person name="Cullen D."/>
            <person name="Martin F."/>
            <person name="Rosso M.-N."/>
            <person name="Henrissat B."/>
            <person name="Hibbett D."/>
            <person name="Martinez A.T."/>
            <person name="Grigoriev I.V."/>
        </authorList>
    </citation>
    <scope>NUCLEOTIDE SEQUENCE</scope>
    <source>
        <strain evidence="14">CBS 247.69</strain>
    </source>
</reference>
<dbReference type="PANTHER" id="PTHR11584">
    <property type="entry name" value="SERINE/THREONINE PROTEIN KINASE"/>
    <property type="match status" value="1"/>
</dbReference>
<keyword evidence="4" id="KW-0479">Metal-binding</keyword>
<feature type="compositionally biased region" description="Polar residues" evidence="10">
    <location>
        <begin position="1683"/>
        <end position="1704"/>
    </location>
</feature>
<evidence type="ECO:0000259" key="12">
    <source>
        <dbReference type="PROSITE" id="PS50021"/>
    </source>
</evidence>
<evidence type="ECO:0000256" key="8">
    <source>
        <dbReference type="ARBA" id="ARBA00022840"/>
    </source>
</evidence>
<feature type="compositionally biased region" description="Polar residues" evidence="10">
    <location>
        <begin position="23"/>
        <end position="41"/>
    </location>
</feature>
<dbReference type="SMART" id="SM00033">
    <property type="entry name" value="CH"/>
    <property type="match status" value="1"/>
</dbReference>
<organism evidence="14 15">
    <name type="scientific">Collybia nuda</name>
    <dbReference type="NCBI Taxonomy" id="64659"/>
    <lineage>
        <taxon>Eukaryota</taxon>
        <taxon>Fungi</taxon>
        <taxon>Dikarya</taxon>
        <taxon>Basidiomycota</taxon>
        <taxon>Agaricomycotina</taxon>
        <taxon>Agaricomycetes</taxon>
        <taxon>Agaricomycetidae</taxon>
        <taxon>Agaricales</taxon>
        <taxon>Tricholomatineae</taxon>
        <taxon>Clitocybaceae</taxon>
        <taxon>Collybia</taxon>
    </lineage>
</organism>
<dbReference type="EMBL" id="MU150243">
    <property type="protein sequence ID" value="KAF9466088.1"/>
    <property type="molecule type" value="Genomic_DNA"/>
</dbReference>
<evidence type="ECO:0000259" key="11">
    <source>
        <dbReference type="PROSITE" id="PS50011"/>
    </source>
</evidence>
<evidence type="ECO:0000313" key="14">
    <source>
        <dbReference type="EMBL" id="KAF9466088.1"/>
    </source>
</evidence>
<dbReference type="Proteomes" id="UP000807353">
    <property type="component" value="Unassembled WGS sequence"/>
</dbReference>
<dbReference type="InterPro" id="IPR036872">
    <property type="entry name" value="CH_dom_sf"/>
</dbReference>
<evidence type="ECO:0000256" key="5">
    <source>
        <dbReference type="ARBA" id="ARBA00022741"/>
    </source>
</evidence>
<evidence type="ECO:0000256" key="1">
    <source>
        <dbReference type="ARBA" id="ARBA00006529"/>
    </source>
</evidence>
<proteinExistence type="inferred from homology"/>
<keyword evidence="7" id="KW-0862">Zinc</keyword>
<feature type="compositionally biased region" description="Polar residues" evidence="10">
    <location>
        <begin position="842"/>
        <end position="852"/>
    </location>
</feature>
<evidence type="ECO:0000256" key="6">
    <source>
        <dbReference type="ARBA" id="ARBA00022777"/>
    </source>
</evidence>
<feature type="domain" description="Phorbol-ester/DAG-type" evidence="13">
    <location>
        <begin position="1516"/>
        <end position="1563"/>
    </location>
</feature>
<dbReference type="SUPFAM" id="SSF57889">
    <property type="entry name" value="Cysteine-rich domain"/>
    <property type="match status" value="1"/>
</dbReference>
<dbReference type="InterPro" id="IPR011009">
    <property type="entry name" value="Kinase-like_dom_sf"/>
</dbReference>
<feature type="binding site" evidence="9">
    <location>
        <position position="1211"/>
    </location>
    <ligand>
        <name>ATP</name>
        <dbReference type="ChEBI" id="CHEBI:30616"/>
    </ligand>
</feature>
<dbReference type="InterPro" id="IPR046349">
    <property type="entry name" value="C1-like_sf"/>
</dbReference>
<dbReference type="GO" id="GO:0005524">
    <property type="term" value="F:ATP binding"/>
    <property type="evidence" value="ECO:0007669"/>
    <property type="project" value="UniProtKB-UniRule"/>
</dbReference>
<gene>
    <name evidence="14" type="ORF">BDZ94DRAFT_1158523</name>
</gene>
<feature type="region of interest" description="Disordered" evidence="10">
    <location>
        <begin position="842"/>
        <end position="1132"/>
    </location>
</feature>
<feature type="compositionally biased region" description="Low complexity" evidence="10">
    <location>
        <begin position="339"/>
        <end position="357"/>
    </location>
</feature>
<accession>A0A9P6CMV6</accession>
<dbReference type="SUPFAM" id="SSF56112">
    <property type="entry name" value="Protein kinase-like (PK-like)"/>
    <property type="match status" value="1"/>
</dbReference>
<protein>
    <submittedName>
        <fullName evidence="14">Uncharacterized protein</fullName>
    </submittedName>
</protein>
<feature type="compositionally biased region" description="Polar residues" evidence="10">
    <location>
        <begin position="1747"/>
        <end position="1756"/>
    </location>
</feature>
<feature type="compositionally biased region" description="Basic and acidic residues" evidence="10">
    <location>
        <begin position="1097"/>
        <end position="1116"/>
    </location>
</feature>
<dbReference type="PROSITE" id="PS00108">
    <property type="entry name" value="PROTEIN_KINASE_ST"/>
    <property type="match status" value="1"/>
</dbReference>
<keyword evidence="2" id="KW-0723">Serine/threonine-protein kinase</keyword>
<feature type="compositionally biased region" description="Basic and acidic residues" evidence="10">
    <location>
        <begin position="386"/>
        <end position="420"/>
    </location>
</feature>
<evidence type="ECO:0000256" key="4">
    <source>
        <dbReference type="ARBA" id="ARBA00022723"/>
    </source>
</evidence>
<dbReference type="Pfam" id="PF00130">
    <property type="entry name" value="C1_1"/>
    <property type="match status" value="1"/>
</dbReference>